<dbReference type="EMBL" id="SNZP01000001">
    <property type="protein sequence ID" value="TDR82836.1"/>
    <property type="molecule type" value="Genomic_DNA"/>
</dbReference>
<evidence type="ECO:0000313" key="2">
    <source>
        <dbReference type="Proteomes" id="UP000295611"/>
    </source>
</evidence>
<accession>A0A4R7BGI5</accession>
<name>A0A4R7BGI5_9NEIS</name>
<dbReference type="Proteomes" id="UP000295611">
    <property type="component" value="Unassembled WGS sequence"/>
</dbReference>
<comment type="caution">
    <text evidence="1">The sequence shown here is derived from an EMBL/GenBank/DDBJ whole genome shotgun (WGS) entry which is preliminary data.</text>
</comment>
<organism evidence="1 2">
    <name type="scientific">Paludibacterium purpuratum</name>
    <dbReference type="NCBI Taxonomy" id="1144873"/>
    <lineage>
        <taxon>Bacteria</taxon>
        <taxon>Pseudomonadati</taxon>
        <taxon>Pseudomonadota</taxon>
        <taxon>Betaproteobacteria</taxon>
        <taxon>Neisseriales</taxon>
        <taxon>Chromobacteriaceae</taxon>
        <taxon>Paludibacterium</taxon>
    </lineage>
</organism>
<evidence type="ECO:0008006" key="3">
    <source>
        <dbReference type="Google" id="ProtNLM"/>
    </source>
</evidence>
<protein>
    <recommendedName>
        <fullName evidence="3">Lipoprotein</fullName>
    </recommendedName>
</protein>
<gene>
    <name evidence="1" type="ORF">DFP86_101226</name>
</gene>
<reference evidence="1 2" key="1">
    <citation type="submission" date="2019-03" db="EMBL/GenBank/DDBJ databases">
        <title>Genomic Encyclopedia of Type Strains, Phase III (KMG-III): the genomes of soil and plant-associated and newly described type strains.</title>
        <authorList>
            <person name="Whitman W."/>
        </authorList>
    </citation>
    <scope>NUCLEOTIDE SEQUENCE [LARGE SCALE GENOMIC DNA]</scope>
    <source>
        <strain evidence="1 2">CECT 8976</strain>
    </source>
</reference>
<keyword evidence="2" id="KW-1185">Reference proteome</keyword>
<sequence>MVRKIALFAFVLVLAGCGSTKGTVLRYENSVVASFQASSADEAEEESIEAAEEYCEDRGGDLVVLSRDRGFKEKADKYFSKLTFRCRNVDTPS</sequence>
<dbReference type="RefSeq" id="WP_133678158.1">
    <property type="nucleotide sequence ID" value="NZ_SNZP01000001.1"/>
</dbReference>
<evidence type="ECO:0000313" key="1">
    <source>
        <dbReference type="EMBL" id="TDR82836.1"/>
    </source>
</evidence>
<dbReference type="PROSITE" id="PS51257">
    <property type="entry name" value="PROKAR_LIPOPROTEIN"/>
    <property type="match status" value="1"/>
</dbReference>
<dbReference type="AlphaFoldDB" id="A0A4R7BGI5"/>
<proteinExistence type="predicted"/>